<name>A0A2P5AK15_PARAD</name>
<dbReference type="OrthoDB" id="10419535at2759"/>
<dbReference type="AlphaFoldDB" id="A0A2P5AK15"/>
<dbReference type="Proteomes" id="UP000237105">
    <property type="component" value="Unassembled WGS sequence"/>
</dbReference>
<feature type="region of interest" description="Disordered" evidence="1">
    <location>
        <begin position="74"/>
        <end position="95"/>
    </location>
</feature>
<evidence type="ECO:0000313" key="3">
    <source>
        <dbReference type="Proteomes" id="UP000237105"/>
    </source>
</evidence>
<proteinExistence type="predicted"/>
<gene>
    <name evidence="2" type="ORF">PanWU01x14_325020</name>
</gene>
<comment type="caution">
    <text evidence="2">The sequence shown here is derived from an EMBL/GenBank/DDBJ whole genome shotgun (WGS) entry which is preliminary data.</text>
</comment>
<feature type="compositionally biased region" description="Low complexity" evidence="1">
    <location>
        <begin position="78"/>
        <end position="95"/>
    </location>
</feature>
<accession>A0A2P5AK15</accession>
<sequence length="95" mass="10749">LVLELRLESLGKLVGRGNNTYRIIVIEKCLGELDGIKFKVRELTSTRDRFDAMGLQQKIEVLERDVEHMLKRINNLEQSGGSPSLSSQPLGNERV</sequence>
<organism evidence="2 3">
    <name type="scientific">Parasponia andersonii</name>
    <name type="common">Sponia andersonii</name>
    <dbReference type="NCBI Taxonomy" id="3476"/>
    <lineage>
        <taxon>Eukaryota</taxon>
        <taxon>Viridiplantae</taxon>
        <taxon>Streptophyta</taxon>
        <taxon>Embryophyta</taxon>
        <taxon>Tracheophyta</taxon>
        <taxon>Spermatophyta</taxon>
        <taxon>Magnoliopsida</taxon>
        <taxon>eudicotyledons</taxon>
        <taxon>Gunneridae</taxon>
        <taxon>Pentapetalae</taxon>
        <taxon>rosids</taxon>
        <taxon>fabids</taxon>
        <taxon>Rosales</taxon>
        <taxon>Cannabaceae</taxon>
        <taxon>Parasponia</taxon>
    </lineage>
</organism>
<evidence type="ECO:0000256" key="1">
    <source>
        <dbReference type="SAM" id="MobiDB-lite"/>
    </source>
</evidence>
<dbReference type="EMBL" id="JXTB01000551">
    <property type="protein sequence ID" value="PON36854.1"/>
    <property type="molecule type" value="Genomic_DNA"/>
</dbReference>
<feature type="non-terminal residue" evidence="2">
    <location>
        <position position="1"/>
    </location>
</feature>
<reference evidence="3" key="1">
    <citation type="submission" date="2016-06" db="EMBL/GenBank/DDBJ databases">
        <title>Parallel loss of symbiosis genes in relatives of nitrogen-fixing non-legume Parasponia.</title>
        <authorList>
            <person name="Van Velzen R."/>
            <person name="Holmer R."/>
            <person name="Bu F."/>
            <person name="Rutten L."/>
            <person name="Van Zeijl A."/>
            <person name="Liu W."/>
            <person name="Santuari L."/>
            <person name="Cao Q."/>
            <person name="Sharma T."/>
            <person name="Shen D."/>
            <person name="Roswanjaya Y."/>
            <person name="Wardhani T."/>
            <person name="Kalhor M.S."/>
            <person name="Jansen J."/>
            <person name="Van den Hoogen J."/>
            <person name="Gungor B."/>
            <person name="Hartog M."/>
            <person name="Hontelez J."/>
            <person name="Verver J."/>
            <person name="Yang W.-C."/>
            <person name="Schijlen E."/>
            <person name="Repin R."/>
            <person name="Schilthuizen M."/>
            <person name="Schranz E."/>
            <person name="Heidstra R."/>
            <person name="Miyata K."/>
            <person name="Fedorova E."/>
            <person name="Kohlen W."/>
            <person name="Bisseling T."/>
            <person name="Smit S."/>
            <person name="Geurts R."/>
        </authorList>
    </citation>
    <scope>NUCLEOTIDE SEQUENCE [LARGE SCALE GENOMIC DNA]</scope>
    <source>
        <strain evidence="3">cv. WU1-14</strain>
    </source>
</reference>
<evidence type="ECO:0000313" key="2">
    <source>
        <dbReference type="EMBL" id="PON36854.1"/>
    </source>
</evidence>
<keyword evidence="3" id="KW-1185">Reference proteome</keyword>
<protein>
    <submittedName>
        <fullName evidence="2">Uncharacterized protein</fullName>
    </submittedName>
</protein>